<organism evidence="1 2">
    <name type="scientific">Ilyodon furcidens</name>
    <name type="common">goldbreast splitfin</name>
    <dbReference type="NCBI Taxonomy" id="33524"/>
    <lineage>
        <taxon>Eukaryota</taxon>
        <taxon>Metazoa</taxon>
        <taxon>Chordata</taxon>
        <taxon>Craniata</taxon>
        <taxon>Vertebrata</taxon>
        <taxon>Euteleostomi</taxon>
        <taxon>Actinopterygii</taxon>
        <taxon>Neopterygii</taxon>
        <taxon>Teleostei</taxon>
        <taxon>Neoteleostei</taxon>
        <taxon>Acanthomorphata</taxon>
        <taxon>Ovalentaria</taxon>
        <taxon>Atherinomorphae</taxon>
        <taxon>Cyprinodontiformes</taxon>
        <taxon>Goodeidae</taxon>
        <taxon>Ilyodon</taxon>
    </lineage>
</organism>
<keyword evidence="2" id="KW-1185">Reference proteome</keyword>
<gene>
    <name evidence="1" type="ORF">ILYODFUR_024446</name>
</gene>
<name>A0ABV0U841_9TELE</name>
<feature type="non-terminal residue" evidence="1">
    <location>
        <position position="116"/>
    </location>
</feature>
<comment type="caution">
    <text evidence="1">The sequence shown here is derived from an EMBL/GenBank/DDBJ whole genome shotgun (WGS) entry which is preliminary data.</text>
</comment>
<dbReference type="EMBL" id="JAHRIQ010060822">
    <property type="protein sequence ID" value="MEQ2241350.1"/>
    <property type="molecule type" value="Genomic_DNA"/>
</dbReference>
<dbReference type="Proteomes" id="UP001482620">
    <property type="component" value="Unassembled WGS sequence"/>
</dbReference>
<accession>A0ABV0U841</accession>
<protein>
    <submittedName>
        <fullName evidence="1">Uncharacterized protein</fullName>
    </submittedName>
</protein>
<sequence>MQRSMSLLLLDHWRWKVHGIPIHPDPHLRLHPVGSSRLETLRRVLNMLQCHFCVMRGFQSKRQAINKMLSMTFRPQSTTRLHLHFYTVRITQSLMMGYSSTQCRKQTLRPRSVRTH</sequence>
<reference evidence="1 2" key="1">
    <citation type="submission" date="2021-06" db="EMBL/GenBank/DDBJ databases">
        <authorList>
            <person name="Palmer J.M."/>
        </authorList>
    </citation>
    <scope>NUCLEOTIDE SEQUENCE [LARGE SCALE GENOMIC DNA]</scope>
    <source>
        <strain evidence="2">if_2019</strain>
        <tissue evidence="1">Muscle</tissue>
    </source>
</reference>
<evidence type="ECO:0000313" key="2">
    <source>
        <dbReference type="Proteomes" id="UP001482620"/>
    </source>
</evidence>
<evidence type="ECO:0000313" key="1">
    <source>
        <dbReference type="EMBL" id="MEQ2241350.1"/>
    </source>
</evidence>
<proteinExistence type="predicted"/>